<evidence type="ECO:0000259" key="5">
    <source>
        <dbReference type="Pfam" id="PF10497"/>
    </source>
</evidence>
<name>A0A146L9L1_LYGHE</name>
<comment type="subcellular location">
    <subcellularLocation>
        <location evidence="1">Nucleus</location>
    </subcellularLocation>
</comment>
<dbReference type="InterPro" id="IPR018866">
    <property type="entry name" value="Znf-4CXXC_R1"/>
</dbReference>
<dbReference type="EMBL" id="GDHC01013601">
    <property type="protein sequence ID" value="JAQ05028.1"/>
    <property type="molecule type" value="Transcribed_RNA"/>
</dbReference>
<accession>A0A146L9L1</accession>
<sequence length="110" mass="12782">MNTDTDTITLRKCRKKFCFACLERLYGITLQGIPNINSWRCPACIGLCNCASCKRQYLQTHLKNRLRRHQSVTQSTYAAYTPTRISRSKSKANLNNHLVPLQHQQQQQQQ</sequence>
<gene>
    <name evidence="6" type="ORF">g.13681</name>
</gene>
<evidence type="ECO:0000256" key="3">
    <source>
        <dbReference type="ARBA" id="ARBA00023163"/>
    </source>
</evidence>
<evidence type="ECO:0000256" key="1">
    <source>
        <dbReference type="ARBA" id="ARBA00004123"/>
    </source>
</evidence>
<protein>
    <recommendedName>
        <fullName evidence="5">Zinc-finger domain-containing protein</fullName>
    </recommendedName>
</protein>
<proteinExistence type="predicted"/>
<evidence type="ECO:0000313" key="6">
    <source>
        <dbReference type="EMBL" id="JAQ05028.1"/>
    </source>
</evidence>
<feature type="domain" description="Zinc-finger" evidence="5">
    <location>
        <begin position="11"/>
        <end position="58"/>
    </location>
</feature>
<evidence type="ECO:0000256" key="4">
    <source>
        <dbReference type="ARBA" id="ARBA00023242"/>
    </source>
</evidence>
<keyword evidence="3" id="KW-0804">Transcription</keyword>
<organism evidence="6">
    <name type="scientific">Lygus hesperus</name>
    <name type="common">Western plant bug</name>
    <dbReference type="NCBI Taxonomy" id="30085"/>
    <lineage>
        <taxon>Eukaryota</taxon>
        <taxon>Metazoa</taxon>
        <taxon>Ecdysozoa</taxon>
        <taxon>Arthropoda</taxon>
        <taxon>Hexapoda</taxon>
        <taxon>Insecta</taxon>
        <taxon>Pterygota</taxon>
        <taxon>Neoptera</taxon>
        <taxon>Paraneoptera</taxon>
        <taxon>Hemiptera</taxon>
        <taxon>Heteroptera</taxon>
        <taxon>Panheteroptera</taxon>
        <taxon>Cimicomorpha</taxon>
        <taxon>Miridae</taxon>
        <taxon>Mirini</taxon>
        <taxon>Lygus</taxon>
    </lineage>
</organism>
<evidence type="ECO:0000256" key="2">
    <source>
        <dbReference type="ARBA" id="ARBA00023015"/>
    </source>
</evidence>
<dbReference type="Pfam" id="PF10497">
    <property type="entry name" value="zf-4CXXC_R1"/>
    <property type="match status" value="1"/>
</dbReference>
<feature type="non-terminal residue" evidence="6">
    <location>
        <position position="110"/>
    </location>
</feature>
<keyword evidence="2" id="KW-0805">Transcription regulation</keyword>
<dbReference type="AlphaFoldDB" id="A0A146L9L1"/>
<reference evidence="6" key="1">
    <citation type="journal article" date="2016" name="Gigascience">
        <title>De novo construction of an expanded transcriptome assembly for the western tarnished plant bug, Lygus hesperus.</title>
        <authorList>
            <person name="Tassone E.E."/>
            <person name="Geib S.M."/>
            <person name="Hall B."/>
            <person name="Fabrick J.A."/>
            <person name="Brent C.S."/>
            <person name="Hull J.J."/>
        </authorList>
    </citation>
    <scope>NUCLEOTIDE SEQUENCE</scope>
</reference>
<keyword evidence="4" id="KW-0539">Nucleus</keyword>
<dbReference type="GO" id="GO:0005634">
    <property type="term" value="C:nucleus"/>
    <property type="evidence" value="ECO:0007669"/>
    <property type="project" value="UniProtKB-SubCell"/>
</dbReference>